<proteinExistence type="predicted"/>
<dbReference type="AlphaFoldDB" id="A0A067R4P6"/>
<accession>A0A067R4P6</accession>
<protein>
    <submittedName>
        <fullName evidence="2">Uncharacterized protein</fullName>
    </submittedName>
</protein>
<organism evidence="2 3">
    <name type="scientific">Zootermopsis nevadensis</name>
    <name type="common">Dampwood termite</name>
    <dbReference type="NCBI Taxonomy" id="136037"/>
    <lineage>
        <taxon>Eukaryota</taxon>
        <taxon>Metazoa</taxon>
        <taxon>Ecdysozoa</taxon>
        <taxon>Arthropoda</taxon>
        <taxon>Hexapoda</taxon>
        <taxon>Insecta</taxon>
        <taxon>Pterygota</taxon>
        <taxon>Neoptera</taxon>
        <taxon>Polyneoptera</taxon>
        <taxon>Dictyoptera</taxon>
        <taxon>Blattodea</taxon>
        <taxon>Blattoidea</taxon>
        <taxon>Termitoidae</taxon>
        <taxon>Termopsidae</taxon>
        <taxon>Zootermopsis</taxon>
    </lineage>
</organism>
<name>A0A067R4P6_ZOONE</name>
<dbReference type="EMBL" id="KK852750">
    <property type="protein sequence ID" value="KDR17181.1"/>
    <property type="molecule type" value="Genomic_DNA"/>
</dbReference>
<evidence type="ECO:0000313" key="2">
    <source>
        <dbReference type="EMBL" id="KDR17181.1"/>
    </source>
</evidence>
<evidence type="ECO:0000313" key="3">
    <source>
        <dbReference type="Proteomes" id="UP000027135"/>
    </source>
</evidence>
<sequence>MGVRLNVIEALKRARLVVWLVLAVHSCSLSESLKSVNKRLPGLAQAKSIFPAEVIRMSFDLDGFPDYPIHVAGLCGEDKSVPELYVVSHVEAMFSNCRFFRLPKPDVALVLPDPGLNGTAV</sequence>
<evidence type="ECO:0000256" key="1">
    <source>
        <dbReference type="SAM" id="SignalP"/>
    </source>
</evidence>
<keyword evidence="3" id="KW-1185">Reference proteome</keyword>
<dbReference type="InParanoid" id="A0A067R4P6"/>
<keyword evidence="1" id="KW-0732">Signal</keyword>
<feature type="chain" id="PRO_5001648015" evidence="1">
    <location>
        <begin position="31"/>
        <end position="121"/>
    </location>
</feature>
<dbReference type="Proteomes" id="UP000027135">
    <property type="component" value="Unassembled WGS sequence"/>
</dbReference>
<feature type="signal peptide" evidence="1">
    <location>
        <begin position="1"/>
        <end position="30"/>
    </location>
</feature>
<reference evidence="2 3" key="1">
    <citation type="journal article" date="2014" name="Nat. Commun.">
        <title>Molecular traces of alternative social organization in a termite genome.</title>
        <authorList>
            <person name="Terrapon N."/>
            <person name="Li C."/>
            <person name="Robertson H.M."/>
            <person name="Ji L."/>
            <person name="Meng X."/>
            <person name="Booth W."/>
            <person name="Chen Z."/>
            <person name="Childers C.P."/>
            <person name="Glastad K.M."/>
            <person name="Gokhale K."/>
            <person name="Gowin J."/>
            <person name="Gronenberg W."/>
            <person name="Hermansen R.A."/>
            <person name="Hu H."/>
            <person name="Hunt B.G."/>
            <person name="Huylmans A.K."/>
            <person name="Khalil S.M."/>
            <person name="Mitchell R.D."/>
            <person name="Munoz-Torres M.C."/>
            <person name="Mustard J.A."/>
            <person name="Pan H."/>
            <person name="Reese J.T."/>
            <person name="Scharf M.E."/>
            <person name="Sun F."/>
            <person name="Vogel H."/>
            <person name="Xiao J."/>
            <person name="Yang W."/>
            <person name="Yang Z."/>
            <person name="Yang Z."/>
            <person name="Zhou J."/>
            <person name="Zhu J."/>
            <person name="Brent C.S."/>
            <person name="Elsik C.G."/>
            <person name="Goodisman M.A."/>
            <person name="Liberles D.A."/>
            <person name="Roe R.M."/>
            <person name="Vargo E.L."/>
            <person name="Vilcinskas A."/>
            <person name="Wang J."/>
            <person name="Bornberg-Bauer E."/>
            <person name="Korb J."/>
            <person name="Zhang G."/>
            <person name="Liebig J."/>
        </authorList>
    </citation>
    <scope>NUCLEOTIDE SEQUENCE [LARGE SCALE GENOMIC DNA]</scope>
    <source>
        <tissue evidence="2">Whole organism</tissue>
    </source>
</reference>
<gene>
    <name evidence="2" type="ORF">L798_08281</name>
</gene>